<feature type="non-terminal residue" evidence="2">
    <location>
        <position position="1"/>
    </location>
</feature>
<feature type="compositionally biased region" description="Basic and acidic residues" evidence="1">
    <location>
        <begin position="1"/>
        <end position="13"/>
    </location>
</feature>
<organism evidence="2">
    <name type="scientific">uncultured Thermomicrobiales bacterium</name>
    <dbReference type="NCBI Taxonomy" id="1645740"/>
    <lineage>
        <taxon>Bacteria</taxon>
        <taxon>Pseudomonadati</taxon>
        <taxon>Thermomicrobiota</taxon>
        <taxon>Thermomicrobia</taxon>
        <taxon>Thermomicrobiales</taxon>
        <taxon>environmental samples</taxon>
    </lineage>
</organism>
<dbReference type="AlphaFoldDB" id="A0A6J4VTL7"/>
<feature type="region of interest" description="Disordered" evidence="1">
    <location>
        <begin position="170"/>
        <end position="197"/>
    </location>
</feature>
<sequence length="197" mass="21286">VRGEEAAVQRRDVAPGYGREYGRGHAPLARSPRDGPAGRGGRLRLRLAAGPSPLSPGGEDRGSLGMLVAAGGAGRDNDASDAGPPGQLHLVPQPRSAGEDGRHGRRDQRRAADPRARRRLARAGVRSLWLPLRPSRQPLRGGARNHPRTPPRRRNRFCWAVLRGPRVRVAPARPTRGSFGQRPADLDRDDRCAHAPA</sequence>
<feature type="compositionally biased region" description="Basic and acidic residues" evidence="1">
    <location>
        <begin position="184"/>
        <end position="197"/>
    </location>
</feature>
<protein>
    <submittedName>
        <fullName evidence="2">POSSIBLE OXIDOREDUCTASE</fullName>
    </submittedName>
</protein>
<feature type="non-terminal residue" evidence="2">
    <location>
        <position position="197"/>
    </location>
</feature>
<gene>
    <name evidence="2" type="ORF">AVDCRST_MAG88-4186</name>
</gene>
<proteinExistence type="predicted"/>
<accession>A0A6J4VTL7</accession>
<name>A0A6J4VTL7_9BACT</name>
<feature type="region of interest" description="Disordered" evidence="1">
    <location>
        <begin position="1"/>
        <end position="118"/>
    </location>
</feature>
<dbReference type="EMBL" id="CADCWM010001042">
    <property type="protein sequence ID" value="CAA9587465.1"/>
    <property type="molecule type" value="Genomic_DNA"/>
</dbReference>
<evidence type="ECO:0000313" key="2">
    <source>
        <dbReference type="EMBL" id="CAA9587465.1"/>
    </source>
</evidence>
<reference evidence="2" key="1">
    <citation type="submission" date="2020-02" db="EMBL/GenBank/DDBJ databases">
        <authorList>
            <person name="Meier V. D."/>
        </authorList>
    </citation>
    <scope>NUCLEOTIDE SEQUENCE</scope>
    <source>
        <strain evidence="2">AVDCRST_MAG88</strain>
    </source>
</reference>
<evidence type="ECO:0000256" key="1">
    <source>
        <dbReference type="SAM" id="MobiDB-lite"/>
    </source>
</evidence>